<evidence type="ECO:0000259" key="9">
    <source>
        <dbReference type="PROSITE" id="PS50934"/>
    </source>
</evidence>
<dbReference type="PROSITE" id="PS50090">
    <property type="entry name" value="MYB_LIKE"/>
    <property type="match status" value="1"/>
</dbReference>
<dbReference type="InterPro" id="IPR001005">
    <property type="entry name" value="SANT/Myb"/>
</dbReference>
<dbReference type="OrthoDB" id="118550at2759"/>
<evidence type="ECO:0000256" key="7">
    <source>
        <dbReference type="SAM" id="MobiDB-lite"/>
    </source>
</evidence>
<dbReference type="PROSITE" id="PS50934">
    <property type="entry name" value="SWIRM"/>
    <property type="match status" value="1"/>
</dbReference>
<feature type="domain" description="SWIRM" evidence="9">
    <location>
        <begin position="147"/>
        <end position="244"/>
    </location>
</feature>
<dbReference type="CDD" id="cd00167">
    <property type="entry name" value="SANT"/>
    <property type="match status" value="1"/>
</dbReference>
<dbReference type="FunFam" id="1.10.10.10:FF:000020">
    <property type="entry name" value="SWI/SNF complex subunit SMARCC2 isoform c"/>
    <property type="match status" value="1"/>
</dbReference>
<dbReference type="GO" id="GO:0006338">
    <property type="term" value="P:chromatin remodeling"/>
    <property type="evidence" value="ECO:0007669"/>
    <property type="project" value="UniProtKB-ARBA"/>
</dbReference>
<keyword evidence="4" id="KW-0804">Transcription</keyword>
<dbReference type="Pfam" id="PF16495">
    <property type="entry name" value="SWIRM-assoc_1"/>
    <property type="match status" value="1"/>
</dbReference>
<keyword evidence="5" id="KW-0539">Nucleus</keyword>
<evidence type="ECO:0000256" key="4">
    <source>
        <dbReference type="ARBA" id="ARBA00023163"/>
    </source>
</evidence>
<feature type="compositionally biased region" description="Polar residues" evidence="7">
    <location>
        <begin position="35"/>
        <end position="49"/>
    </location>
</feature>
<evidence type="ECO:0000259" key="8">
    <source>
        <dbReference type="PROSITE" id="PS50090"/>
    </source>
</evidence>
<feature type="compositionally biased region" description="Polar residues" evidence="7">
    <location>
        <begin position="590"/>
        <end position="604"/>
    </location>
</feature>
<dbReference type="Pfam" id="PF00249">
    <property type="entry name" value="Myb_DNA-binding"/>
    <property type="match status" value="1"/>
</dbReference>
<dbReference type="Gene3D" id="1.10.10.10">
    <property type="entry name" value="Winged helix-like DNA-binding domain superfamily/Winged helix DNA-binding domain"/>
    <property type="match status" value="1"/>
</dbReference>
<dbReference type="SMART" id="SM00717">
    <property type="entry name" value="SANT"/>
    <property type="match status" value="1"/>
</dbReference>
<evidence type="ECO:0000256" key="2">
    <source>
        <dbReference type="ARBA" id="ARBA00022853"/>
    </source>
</evidence>
<dbReference type="InterPro" id="IPR007526">
    <property type="entry name" value="SWIRM"/>
</dbReference>
<feature type="region of interest" description="Disordered" evidence="7">
    <location>
        <begin position="270"/>
        <end position="295"/>
    </location>
</feature>
<dbReference type="VEuPathDB" id="FungiDB:I7I52_00249"/>
<evidence type="ECO:0000256" key="1">
    <source>
        <dbReference type="ARBA" id="ARBA00004123"/>
    </source>
</evidence>
<evidence type="ECO:0000256" key="3">
    <source>
        <dbReference type="ARBA" id="ARBA00023015"/>
    </source>
</evidence>
<dbReference type="EMBL" id="JAEVHI010000001">
    <property type="protein sequence ID" value="KAG5302567.1"/>
    <property type="molecule type" value="Genomic_DNA"/>
</dbReference>
<dbReference type="InterPro" id="IPR017884">
    <property type="entry name" value="SANT_dom"/>
</dbReference>
<reference evidence="11 12" key="1">
    <citation type="submission" date="2021-01" db="EMBL/GenBank/DDBJ databases">
        <title>Chromosome-level genome assembly of a human fungal pathogen reveals clustering of transcriptionally co-regulated genes.</title>
        <authorList>
            <person name="Voorhies M."/>
            <person name="Cohen S."/>
            <person name="Shea T.P."/>
            <person name="Petrus S."/>
            <person name="Munoz J.F."/>
            <person name="Poplawski S."/>
            <person name="Goldman W.E."/>
            <person name="Michael T."/>
            <person name="Cuomo C.A."/>
            <person name="Sil A."/>
            <person name="Beyhan S."/>
        </authorList>
    </citation>
    <scope>NUCLEOTIDE SEQUENCE [LARGE SCALE GENOMIC DNA]</scope>
    <source>
        <strain evidence="11 12">G184AR</strain>
    </source>
</reference>
<feature type="domain" description="Myb-like" evidence="8">
    <location>
        <begin position="422"/>
        <end position="468"/>
    </location>
</feature>
<feature type="compositionally biased region" description="Polar residues" evidence="7">
    <location>
        <begin position="1"/>
        <end position="28"/>
    </location>
</feature>
<dbReference type="InterPro" id="IPR036388">
    <property type="entry name" value="WH-like_DNA-bd_sf"/>
</dbReference>
<dbReference type="InterPro" id="IPR041984">
    <property type="entry name" value="Rsc8/Ssr1/Ssr2_ZZ"/>
</dbReference>
<protein>
    <submittedName>
        <fullName evidence="11">SWI/SNF complex transcription regulator</fullName>
    </submittedName>
</protein>
<evidence type="ECO:0000313" key="11">
    <source>
        <dbReference type="EMBL" id="KAG5302567.1"/>
    </source>
</evidence>
<name>A0A8H8D6F3_AJECA</name>
<dbReference type="Pfam" id="PF04433">
    <property type="entry name" value="SWIRM"/>
    <property type="match status" value="1"/>
</dbReference>
<feature type="compositionally biased region" description="Basic and acidic residues" evidence="7">
    <location>
        <begin position="309"/>
        <end position="324"/>
    </location>
</feature>
<dbReference type="AlphaFoldDB" id="A0A8H8D6F3"/>
<keyword evidence="2" id="KW-0156">Chromatin regulator</keyword>
<dbReference type="InterPro" id="IPR032451">
    <property type="entry name" value="SMARCC_C"/>
</dbReference>
<dbReference type="SUPFAM" id="SSF46689">
    <property type="entry name" value="Homeodomain-like"/>
    <property type="match status" value="2"/>
</dbReference>
<comment type="subcellular location">
    <subcellularLocation>
        <location evidence="1">Nucleus</location>
    </subcellularLocation>
</comment>
<proteinExistence type="inferred from homology"/>
<feature type="domain" description="SANT" evidence="10">
    <location>
        <begin position="421"/>
        <end position="472"/>
    </location>
</feature>
<feature type="region of interest" description="Disordered" evidence="7">
    <location>
        <begin position="534"/>
        <end position="604"/>
    </location>
</feature>
<sequence length="744" mass="81611">MEDLNATSGEMATDSPTVTAPQDGQSVTEAPAATLSPSRVSGSPSQPHTPSKADQDVSISDNPLDVLASPKPQNEEVEKDDEKEKEDETMGGTDADANRENGVGDETGENSATQQEPVENADDQPPQTKASLEASARSHLVAQTHAIILPSYTSWFDMNVIHTVEKKALPEFFNSRNRSKTPAIYKDYRDFMINTYRLNPVEYLTVTACRRNLAGDVCAIMRVHSFLEHWGLINYQVDPQTRPSNIGPPMTGHFRVTADTPRGLQPFQPAPNAIVTSGKPHPSTERAASATPIPKGDLNLEIRRNIYDDKGKGITPAEDKEKQTNGEGATTNGTGGDSSIKTMEAAAKEPRKTFHCYSCGIDCTRLRFHYAKSAPVSSNSNAPDTKYDLCPNCFLQGRLPSSHHASDFVKLEDSPYTTIPDRDAPWSNSELLLLLEGLENFDDNWRQIARHVGTRTPEECVMKFLQLEIEDKYLEDTQDGSLSRAMSGREPISQLDNPVLSVVSYLAEMAEPAVTAAAAGRSVEEIRRELQKQLDKGFTGTDNQVKDKDMDKDMDKDETKDKDKGKAGETLKFEDSMEIDGANEPESSAVVRSTGSDKQSSRPSIATIGLATAAARAAAFASNEEREMTRLVAAAVNITLQKFDIKLAQFTELEKIVEAERRDLEQGRQQLFLDRMAFKKRIKEVQDLLKSASLEGPEEGVAMAVNAEMLGIGERYGFQQATAGQAANLQPPSLQGGEYKAFEI</sequence>
<comment type="similarity">
    <text evidence="6">Belongs to the SMARCC family.</text>
</comment>
<keyword evidence="3" id="KW-0805">Transcription regulation</keyword>
<feature type="compositionally biased region" description="Basic and acidic residues" evidence="7">
    <location>
        <begin position="73"/>
        <end position="88"/>
    </location>
</feature>
<dbReference type="GO" id="GO:0006355">
    <property type="term" value="P:regulation of DNA-templated transcription"/>
    <property type="evidence" value="ECO:0007669"/>
    <property type="project" value="UniProtKB-ARBA"/>
</dbReference>
<organism evidence="11 12">
    <name type="scientific">Ajellomyces capsulatus</name>
    <name type="common">Darling's disease fungus</name>
    <name type="synonym">Histoplasma capsulatum</name>
    <dbReference type="NCBI Taxonomy" id="5037"/>
    <lineage>
        <taxon>Eukaryota</taxon>
        <taxon>Fungi</taxon>
        <taxon>Dikarya</taxon>
        <taxon>Ascomycota</taxon>
        <taxon>Pezizomycotina</taxon>
        <taxon>Eurotiomycetes</taxon>
        <taxon>Eurotiomycetidae</taxon>
        <taxon>Onygenales</taxon>
        <taxon>Ajellomycetaceae</taxon>
        <taxon>Histoplasma</taxon>
    </lineage>
</organism>
<dbReference type="Gene3D" id="1.10.10.60">
    <property type="entry name" value="Homeodomain-like"/>
    <property type="match status" value="1"/>
</dbReference>
<dbReference type="InterPro" id="IPR009057">
    <property type="entry name" value="Homeodomain-like_sf"/>
</dbReference>
<evidence type="ECO:0000313" key="12">
    <source>
        <dbReference type="Proteomes" id="UP000670092"/>
    </source>
</evidence>
<feature type="compositionally biased region" description="Basic and acidic residues" evidence="7">
    <location>
        <begin position="544"/>
        <end position="575"/>
    </location>
</feature>
<dbReference type="PROSITE" id="PS51293">
    <property type="entry name" value="SANT"/>
    <property type="match status" value="1"/>
</dbReference>
<feature type="region of interest" description="Disordered" evidence="7">
    <location>
        <begin position="309"/>
        <end position="339"/>
    </location>
</feature>
<dbReference type="PANTHER" id="PTHR15381">
    <property type="entry name" value="CHONDROITIN SULFATE PROTEOGLYCAN 5 -RELATED"/>
    <property type="match status" value="1"/>
</dbReference>
<dbReference type="GO" id="GO:0016514">
    <property type="term" value="C:SWI/SNF complex"/>
    <property type="evidence" value="ECO:0007669"/>
    <property type="project" value="UniProtKB-ARBA"/>
</dbReference>
<dbReference type="GO" id="GO:0048858">
    <property type="term" value="P:cell projection morphogenesis"/>
    <property type="evidence" value="ECO:0007669"/>
    <property type="project" value="TreeGrafter"/>
</dbReference>
<accession>A0A8H8D6F3</accession>
<feature type="region of interest" description="Disordered" evidence="7">
    <location>
        <begin position="1"/>
        <end position="133"/>
    </location>
</feature>
<dbReference type="FunFam" id="1.10.10.60:FF:000014">
    <property type="entry name" value="SWI/SNF complex subunit SMARCC2 isoform C"/>
    <property type="match status" value="1"/>
</dbReference>
<evidence type="ECO:0000259" key="10">
    <source>
        <dbReference type="PROSITE" id="PS51293"/>
    </source>
</evidence>
<evidence type="ECO:0000256" key="6">
    <source>
        <dbReference type="ARBA" id="ARBA00049655"/>
    </source>
</evidence>
<comment type="caution">
    <text evidence="11">The sequence shown here is derived from an EMBL/GenBank/DDBJ whole genome shotgun (WGS) entry which is preliminary data.</text>
</comment>
<evidence type="ECO:0000256" key="5">
    <source>
        <dbReference type="ARBA" id="ARBA00023242"/>
    </source>
</evidence>
<dbReference type="CDD" id="cd02336">
    <property type="entry name" value="ZZ_RSC8"/>
    <property type="match status" value="1"/>
</dbReference>
<dbReference type="Proteomes" id="UP000670092">
    <property type="component" value="Unassembled WGS sequence"/>
</dbReference>
<gene>
    <name evidence="11" type="primary">RSC8</name>
    <name evidence="11" type="ORF">I7I52_00249</name>
</gene>
<dbReference type="PANTHER" id="PTHR15381:SF1">
    <property type="entry name" value="CHONDROITIN SULFATE PROTEOGLYCAN 5"/>
    <property type="match status" value="1"/>
</dbReference>